<dbReference type="GeneID" id="103126312"/>
<dbReference type="Pfam" id="PF02212">
    <property type="entry name" value="GED"/>
    <property type="match status" value="1"/>
</dbReference>
<dbReference type="InterPro" id="IPR030381">
    <property type="entry name" value="G_DYNAMIN_dom"/>
</dbReference>
<feature type="domain" description="GED" evidence="12">
    <location>
        <begin position="474"/>
        <end position="562"/>
    </location>
</feature>
<dbReference type="InterPro" id="IPR045063">
    <property type="entry name" value="Dynamin_N"/>
</dbReference>
<gene>
    <name evidence="15" type="primary">MX2</name>
</gene>
<evidence type="ECO:0000256" key="5">
    <source>
        <dbReference type="ARBA" id="ARBA00022741"/>
    </source>
</evidence>
<keyword evidence="6" id="KW-0391">Immunity</keyword>
<evidence type="ECO:0000256" key="3">
    <source>
        <dbReference type="ARBA" id="ARBA00022490"/>
    </source>
</evidence>
<dbReference type="InterPro" id="IPR020850">
    <property type="entry name" value="GED_dom"/>
</dbReference>
<dbReference type="Pfam" id="PF01031">
    <property type="entry name" value="Dynamin_M"/>
    <property type="match status" value="1"/>
</dbReference>
<evidence type="ECO:0000256" key="10">
    <source>
        <dbReference type="ARBA" id="ARBA00039835"/>
    </source>
</evidence>
<name>A0ABM3WVR4_ERIEU</name>
<dbReference type="PANTHER" id="PTHR11566">
    <property type="entry name" value="DYNAMIN"/>
    <property type="match status" value="1"/>
</dbReference>
<feature type="domain" description="Dynamin-type G" evidence="13">
    <location>
        <begin position="1"/>
        <end position="242"/>
    </location>
</feature>
<keyword evidence="7" id="KW-0051">Antiviral defense</keyword>
<evidence type="ECO:0000256" key="8">
    <source>
        <dbReference type="ARBA" id="ARBA00023134"/>
    </source>
</evidence>
<evidence type="ECO:0000256" key="11">
    <source>
        <dbReference type="ARBA" id="ARBA00042030"/>
    </source>
</evidence>
<dbReference type="CDD" id="cd08771">
    <property type="entry name" value="DLP_1"/>
    <property type="match status" value="1"/>
</dbReference>
<keyword evidence="8" id="KW-0342">GTP-binding</keyword>
<dbReference type="Proteomes" id="UP001652624">
    <property type="component" value="Unplaced"/>
</dbReference>
<accession>A0ABM3WVR4</accession>
<evidence type="ECO:0000313" key="14">
    <source>
        <dbReference type="Proteomes" id="UP001652624"/>
    </source>
</evidence>
<organism evidence="14 15">
    <name type="scientific">Erinaceus europaeus</name>
    <name type="common">Western European hedgehog</name>
    <dbReference type="NCBI Taxonomy" id="9365"/>
    <lineage>
        <taxon>Eukaryota</taxon>
        <taxon>Metazoa</taxon>
        <taxon>Chordata</taxon>
        <taxon>Craniata</taxon>
        <taxon>Vertebrata</taxon>
        <taxon>Euteleostomi</taxon>
        <taxon>Mammalia</taxon>
        <taxon>Eutheria</taxon>
        <taxon>Laurasiatheria</taxon>
        <taxon>Eulipotyphla</taxon>
        <taxon>Erinaceidae</taxon>
        <taxon>Erinaceinae</taxon>
        <taxon>Erinaceus</taxon>
    </lineage>
</organism>
<protein>
    <recommendedName>
        <fullName evidence="10">Interferon-induced GTP-binding protein Mx2</fullName>
    </recommendedName>
    <alternativeName>
        <fullName evidence="11">Myxovirus resistance protein 2</fullName>
    </alternativeName>
</protein>
<dbReference type="SMART" id="SM00302">
    <property type="entry name" value="GED"/>
    <property type="match status" value="1"/>
</dbReference>
<dbReference type="PROSITE" id="PS51718">
    <property type="entry name" value="G_DYNAMIN_2"/>
    <property type="match status" value="1"/>
</dbReference>
<evidence type="ECO:0000259" key="12">
    <source>
        <dbReference type="PROSITE" id="PS51388"/>
    </source>
</evidence>
<evidence type="ECO:0000256" key="6">
    <source>
        <dbReference type="ARBA" id="ARBA00022859"/>
    </source>
</evidence>
<evidence type="ECO:0000259" key="13">
    <source>
        <dbReference type="PROSITE" id="PS51718"/>
    </source>
</evidence>
<evidence type="ECO:0000256" key="1">
    <source>
        <dbReference type="ARBA" id="ARBA00004123"/>
    </source>
</evidence>
<keyword evidence="5" id="KW-0547">Nucleotide-binding</keyword>
<dbReference type="Pfam" id="PF00350">
    <property type="entry name" value="Dynamin_N"/>
    <property type="match status" value="1"/>
</dbReference>
<evidence type="ECO:0000313" key="15">
    <source>
        <dbReference type="RefSeq" id="XP_060040664.1"/>
    </source>
</evidence>
<evidence type="ECO:0000256" key="7">
    <source>
        <dbReference type="ARBA" id="ARBA00023118"/>
    </source>
</evidence>
<sequence length="562" mass="63565">MSELSRVPGSCRPLEAFSGSLRSPRSWLSHRVTVGGAELDSACLPPPAQDSIAGRGLGISHELISLEVCCPEVPDLTLIDLPGITRVAVGDQPQDIGAQVKNLIRTYIRKQQTINLVVVPCNVDIATTEALSMAQEVDPEGDRTIGILTKPDLVDKGTEKTIVNVAQNLTFQLKKGYMMVRCRGQQDILNRVSLAEATQKETEFFQDHPFFRPLLLEGKATVSRLAEKLTSELIFHINKSLPLLENQIRQSHQKAMEELQQCGASIPTSEEDKMYFLVEKIKMFNRDIERLIEGEETVRETESRMCNKVREKYSAWVQVLSANTQNVKNIVREEVSRYEKQYRGRELVGFINYKTFETIVQQFIGRLVDPAVNVLQGAVEIVGQAFADMARKHFSEFANLNQITQRKIEEIKASQAEMAEQLVRLQFRMEQQVFCQDQIYSQLLSKARQEASSPAGKTPLLLAPLMEPSTVSSLSEIGVHLSAYFLETSKRLANQIPLIIQYFMLQESSERLQKTMLLFLQERAQSSWLLQEQEATATKRTFLRGRIQRLAQARQALTQFSS</sequence>
<dbReference type="InterPro" id="IPR000375">
    <property type="entry name" value="Dynamin_stalk"/>
</dbReference>
<dbReference type="Gene3D" id="1.20.120.1240">
    <property type="entry name" value="Dynamin, middle domain"/>
    <property type="match status" value="1"/>
</dbReference>
<evidence type="ECO:0000256" key="2">
    <source>
        <dbReference type="ARBA" id="ARBA00004496"/>
    </source>
</evidence>
<keyword evidence="9" id="KW-0539">Nucleus</keyword>
<dbReference type="RefSeq" id="XP_060040664.1">
    <property type="nucleotide sequence ID" value="XM_060184681.1"/>
</dbReference>
<dbReference type="PANTHER" id="PTHR11566:SF46">
    <property type="entry name" value="INTERFERON-INDUCED GTP-BINDING PROTEIN MX2"/>
    <property type="match status" value="1"/>
</dbReference>
<reference evidence="15" key="1">
    <citation type="submission" date="2025-08" db="UniProtKB">
        <authorList>
            <consortium name="RefSeq"/>
        </authorList>
    </citation>
    <scope>IDENTIFICATION</scope>
</reference>
<dbReference type="InterPro" id="IPR003130">
    <property type="entry name" value="GED"/>
</dbReference>
<dbReference type="InterPro" id="IPR027417">
    <property type="entry name" value="P-loop_NTPase"/>
</dbReference>
<evidence type="ECO:0000256" key="9">
    <source>
        <dbReference type="ARBA" id="ARBA00023242"/>
    </source>
</evidence>
<keyword evidence="4" id="KW-0399">Innate immunity</keyword>
<dbReference type="SUPFAM" id="SSF52540">
    <property type="entry name" value="P-loop containing nucleoside triphosphate hydrolases"/>
    <property type="match status" value="1"/>
</dbReference>
<dbReference type="Gene3D" id="3.40.50.300">
    <property type="entry name" value="P-loop containing nucleotide triphosphate hydrolases"/>
    <property type="match status" value="1"/>
</dbReference>
<dbReference type="SMART" id="SM00053">
    <property type="entry name" value="DYNc"/>
    <property type="match status" value="1"/>
</dbReference>
<dbReference type="InterPro" id="IPR001401">
    <property type="entry name" value="Dynamin_GTPase"/>
</dbReference>
<keyword evidence="14" id="KW-1185">Reference proteome</keyword>
<evidence type="ECO:0000256" key="4">
    <source>
        <dbReference type="ARBA" id="ARBA00022588"/>
    </source>
</evidence>
<dbReference type="PRINTS" id="PR00195">
    <property type="entry name" value="DYNAMIN"/>
</dbReference>
<comment type="subcellular location">
    <subcellularLocation>
        <location evidence="2">Cytoplasm</location>
    </subcellularLocation>
    <subcellularLocation>
        <location evidence="1">Nucleus</location>
    </subcellularLocation>
</comment>
<keyword evidence="3" id="KW-0963">Cytoplasm</keyword>
<dbReference type="PROSITE" id="PS51388">
    <property type="entry name" value="GED"/>
    <property type="match status" value="1"/>
</dbReference>
<dbReference type="InterPro" id="IPR022812">
    <property type="entry name" value="Dynamin"/>
</dbReference>
<proteinExistence type="predicted"/>